<dbReference type="Pfam" id="PF01408">
    <property type="entry name" value="GFO_IDH_MocA"/>
    <property type="match status" value="1"/>
</dbReference>
<feature type="chain" id="PRO_5020561201" evidence="4">
    <location>
        <begin position="30"/>
        <end position="425"/>
    </location>
</feature>
<sequence length="425" mass="45075">MSDPDRRQMLKLAATAAGATLAGTGAARAAEPVVDTGTVQGSQVAFPAWTAPTERPAAPPPAPLPPKDRVGFAVLGLGRLALEEILPAFAQSKRAKLTALISGTPEKARLVAEQYGIAPEAVYGYGDWAKIGANPAIQAVYVVTPNALHREATLNAAAAGKHVLCEKPMATSAADCEAMIAACARAGRHLMIAYRCQYEPNNRAVEALVRDKRYGAALLYDAVNTQNMAAPTQWRFVKALSGGGALPDIGLYCLNGARFITGEEPTEVYAHTHSTPGDPRFKEVEEQVTFTLRFPSGLVANCAASYGLHENRRLGLGLPAAAIDFANAFAYTGQTVQIARRDGDAEAVIDRRIPAKNQFALELDHMADCIATGRRPRTPGEEGLADQRIMEAIYRSAETGQPVSLPKVEGLDTTRGPALPPDGQG</sequence>
<evidence type="ECO:0000259" key="7">
    <source>
        <dbReference type="Pfam" id="PF22725"/>
    </source>
</evidence>
<dbReference type="Pfam" id="PF22725">
    <property type="entry name" value="GFO_IDH_MocA_C3"/>
    <property type="match status" value="1"/>
</dbReference>
<comment type="similarity">
    <text evidence="1">Belongs to the Gfo/Idh/MocA family.</text>
</comment>
<organism evidence="8 9">
    <name type="scientific">Lichenibacterium minor</name>
    <dbReference type="NCBI Taxonomy" id="2316528"/>
    <lineage>
        <taxon>Bacteria</taxon>
        <taxon>Pseudomonadati</taxon>
        <taxon>Pseudomonadota</taxon>
        <taxon>Alphaproteobacteria</taxon>
        <taxon>Hyphomicrobiales</taxon>
        <taxon>Lichenihabitantaceae</taxon>
        <taxon>Lichenibacterium</taxon>
    </lineage>
</organism>
<dbReference type="GO" id="GO:0016491">
    <property type="term" value="F:oxidoreductase activity"/>
    <property type="evidence" value="ECO:0007669"/>
    <property type="project" value="UniProtKB-KW"/>
</dbReference>
<name>A0A4V1RUL1_9HYPH</name>
<dbReference type="SUPFAM" id="SSF55347">
    <property type="entry name" value="Glyceraldehyde-3-phosphate dehydrogenase-like, C-terminal domain"/>
    <property type="match status" value="1"/>
</dbReference>
<feature type="signal peptide" evidence="4">
    <location>
        <begin position="1"/>
        <end position="29"/>
    </location>
</feature>
<dbReference type="InterPro" id="IPR050984">
    <property type="entry name" value="Gfo/Idh/MocA_domain"/>
</dbReference>
<evidence type="ECO:0000313" key="9">
    <source>
        <dbReference type="Proteomes" id="UP000290759"/>
    </source>
</evidence>
<evidence type="ECO:0000259" key="6">
    <source>
        <dbReference type="Pfam" id="PF02894"/>
    </source>
</evidence>
<dbReference type="Pfam" id="PF02894">
    <property type="entry name" value="GFO_IDH_MocA_C"/>
    <property type="match status" value="1"/>
</dbReference>
<dbReference type="InterPro" id="IPR008354">
    <property type="entry name" value="Glc-Fru_OxRdtase_bac"/>
</dbReference>
<proteinExistence type="inferred from homology"/>
<dbReference type="InterPro" id="IPR036291">
    <property type="entry name" value="NAD(P)-bd_dom_sf"/>
</dbReference>
<evidence type="ECO:0000256" key="4">
    <source>
        <dbReference type="SAM" id="SignalP"/>
    </source>
</evidence>
<dbReference type="InterPro" id="IPR004104">
    <property type="entry name" value="Gfo/Idh/MocA-like_OxRdtase_C"/>
</dbReference>
<feature type="region of interest" description="Disordered" evidence="3">
    <location>
        <begin position="396"/>
        <end position="425"/>
    </location>
</feature>
<dbReference type="OrthoDB" id="9792935at2"/>
<protein>
    <submittedName>
        <fullName evidence="8">Gfo/Idh/MocA family oxidoreductase</fullName>
    </submittedName>
</protein>
<reference evidence="8 9" key="1">
    <citation type="submission" date="2018-12" db="EMBL/GenBank/DDBJ databases">
        <authorList>
            <person name="Grouzdev D.S."/>
            <person name="Krutkina M.S."/>
        </authorList>
    </citation>
    <scope>NUCLEOTIDE SEQUENCE [LARGE SCALE GENOMIC DNA]</scope>
    <source>
        <strain evidence="8 9">RmlP026</strain>
    </source>
</reference>
<evidence type="ECO:0000259" key="5">
    <source>
        <dbReference type="Pfam" id="PF01408"/>
    </source>
</evidence>
<dbReference type="InterPro" id="IPR006311">
    <property type="entry name" value="TAT_signal"/>
</dbReference>
<reference evidence="8 9" key="2">
    <citation type="submission" date="2019-02" db="EMBL/GenBank/DDBJ databases">
        <title>'Lichenibacterium ramalinii' gen. nov. sp. nov., 'Lichenibacterium minor' gen. nov. sp. nov.</title>
        <authorList>
            <person name="Pankratov T."/>
        </authorList>
    </citation>
    <scope>NUCLEOTIDE SEQUENCE [LARGE SCALE GENOMIC DNA]</scope>
    <source>
        <strain evidence="8 9">RmlP026</strain>
    </source>
</reference>
<dbReference type="InterPro" id="IPR055170">
    <property type="entry name" value="GFO_IDH_MocA-like_dom"/>
</dbReference>
<evidence type="ECO:0000256" key="2">
    <source>
        <dbReference type="ARBA" id="ARBA00023002"/>
    </source>
</evidence>
<evidence type="ECO:0000313" key="8">
    <source>
        <dbReference type="EMBL" id="RYC31534.1"/>
    </source>
</evidence>
<dbReference type="SUPFAM" id="SSF51735">
    <property type="entry name" value="NAD(P)-binding Rossmann-fold domains"/>
    <property type="match status" value="1"/>
</dbReference>
<dbReference type="Gene3D" id="3.30.360.10">
    <property type="entry name" value="Dihydrodipicolinate Reductase, domain 2"/>
    <property type="match status" value="1"/>
</dbReference>
<accession>A0A4V1RUL1</accession>
<dbReference type="EMBL" id="QYBB01000013">
    <property type="protein sequence ID" value="RYC31534.1"/>
    <property type="molecule type" value="Genomic_DNA"/>
</dbReference>
<dbReference type="PRINTS" id="PR01775">
    <property type="entry name" value="GLFROXRDTASE"/>
</dbReference>
<dbReference type="Proteomes" id="UP000290759">
    <property type="component" value="Unassembled WGS sequence"/>
</dbReference>
<evidence type="ECO:0000256" key="3">
    <source>
        <dbReference type="SAM" id="MobiDB-lite"/>
    </source>
</evidence>
<feature type="domain" description="Gfo/Idh/MocA-like oxidoreductase N-terminal" evidence="5">
    <location>
        <begin position="71"/>
        <end position="194"/>
    </location>
</feature>
<dbReference type="PANTHER" id="PTHR22604:SF105">
    <property type="entry name" value="TRANS-1,2-DIHYDROBENZENE-1,2-DIOL DEHYDROGENASE"/>
    <property type="match status" value="1"/>
</dbReference>
<comment type="caution">
    <text evidence="8">The sequence shown here is derived from an EMBL/GenBank/DDBJ whole genome shotgun (WGS) entry which is preliminary data.</text>
</comment>
<dbReference type="PANTHER" id="PTHR22604">
    <property type="entry name" value="OXIDOREDUCTASES"/>
    <property type="match status" value="1"/>
</dbReference>
<dbReference type="RefSeq" id="WP_129227159.1">
    <property type="nucleotide sequence ID" value="NZ_QYBB01000013.1"/>
</dbReference>
<keyword evidence="2" id="KW-0560">Oxidoreductase</keyword>
<dbReference type="Gene3D" id="3.40.50.720">
    <property type="entry name" value="NAD(P)-binding Rossmann-like Domain"/>
    <property type="match status" value="1"/>
</dbReference>
<dbReference type="AlphaFoldDB" id="A0A4V1RUL1"/>
<evidence type="ECO:0000256" key="1">
    <source>
        <dbReference type="ARBA" id="ARBA00010928"/>
    </source>
</evidence>
<keyword evidence="9" id="KW-1185">Reference proteome</keyword>
<dbReference type="InterPro" id="IPR000683">
    <property type="entry name" value="Gfo/Idh/MocA-like_OxRdtase_N"/>
</dbReference>
<gene>
    <name evidence="8" type="ORF">D3273_12895</name>
</gene>
<feature type="domain" description="Gfo/Idh/MocA-like oxidoreductase C-terminal" evidence="6">
    <location>
        <begin position="347"/>
        <end position="405"/>
    </location>
</feature>
<feature type="domain" description="GFO/IDH/MocA-like oxidoreductase" evidence="7">
    <location>
        <begin position="203"/>
        <end position="311"/>
    </location>
</feature>
<keyword evidence="4" id="KW-0732">Signal</keyword>
<dbReference type="GO" id="GO:0000166">
    <property type="term" value="F:nucleotide binding"/>
    <property type="evidence" value="ECO:0007669"/>
    <property type="project" value="InterPro"/>
</dbReference>
<dbReference type="PROSITE" id="PS51318">
    <property type="entry name" value="TAT"/>
    <property type="match status" value="1"/>
</dbReference>